<sequence length="166" mass="17900">MPAATHFSCYRAPRLGSSIAAAAPSMSGGMSKLLPCLPTATHREAQDARRGPPENGLCIAARLSTCAAESVREGDRVEDEGKRVVVMRETYVRYRARGGHQIAAVQRRNAKFQHVLDSLACRISSPDLRLSRSPRHDWSAAAPCLPARHVHSSVALPAMHNNGGVV</sequence>
<organism evidence="1 2">
    <name type="scientific">Lentinus brumalis</name>
    <dbReference type="NCBI Taxonomy" id="2498619"/>
    <lineage>
        <taxon>Eukaryota</taxon>
        <taxon>Fungi</taxon>
        <taxon>Dikarya</taxon>
        <taxon>Basidiomycota</taxon>
        <taxon>Agaricomycotina</taxon>
        <taxon>Agaricomycetes</taxon>
        <taxon>Polyporales</taxon>
        <taxon>Polyporaceae</taxon>
        <taxon>Lentinus</taxon>
    </lineage>
</organism>
<name>A0A371DX42_9APHY</name>
<dbReference type="EMBL" id="KZ857379">
    <property type="protein sequence ID" value="RDX57058.1"/>
    <property type="molecule type" value="Genomic_DNA"/>
</dbReference>
<evidence type="ECO:0000313" key="2">
    <source>
        <dbReference type="Proteomes" id="UP000256964"/>
    </source>
</evidence>
<dbReference type="Proteomes" id="UP000256964">
    <property type="component" value="Unassembled WGS sequence"/>
</dbReference>
<protein>
    <submittedName>
        <fullName evidence="1">Uncharacterized protein</fullName>
    </submittedName>
</protein>
<reference evidence="1 2" key="1">
    <citation type="journal article" date="2018" name="Biotechnol. Biofuels">
        <title>Integrative visual omics of the white-rot fungus Polyporus brumalis exposes the biotechnological potential of its oxidative enzymes for delignifying raw plant biomass.</title>
        <authorList>
            <person name="Miyauchi S."/>
            <person name="Rancon A."/>
            <person name="Drula E."/>
            <person name="Hage H."/>
            <person name="Chaduli D."/>
            <person name="Favel A."/>
            <person name="Grisel S."/>
            <person name="Henrissat B."/>
            <person name="Herpoel-Gimbert I."/>
            <person name="Ruiz-Duenas F.J."/>
            <person name="Chevret D."/>
            <person name="Hainaut M."/>
            <person name="Lin J."/>
            <person name="Wang M."/>
            <person name="Pangilinan J."/>
            <person name="Lipzen A."/>
            <person name="Lesage-Meessen L."/>
            <person name="Navarro D."/>
            <person name="Riley R."/>
            <person name="Grigoriev I.V."/>
            <person name="Zhou S."/>
            <person name="Raouche S."/>
            <person name="Rosso M.N."/>
        </authorList>
    </citation>
    <scope>NUCLEOTIDE SEQUENCE [LARGE SCALE GENOMIC DNA]</scope>
    <source>
        <strain evidence="1 2">BRFM 1820</strain>
    </source>
</reference>
<accession>A0A371DX42</accession>
<dbReference type="AlphaFoldDB" id="A0A371DX42"/>
<gene>
    <name evidence="1" type="ORF">OH76DRAFT_11238</name>
</gene>
<proteinExistence type="predicted"/>
<keyword evidence="2" id="KW-1185">Reference proteome</keyword>
<evidence type="ECO:0000313" key="1">
    <source>
        <dbReference type="EMBL" id="RDX57058.1"/>
    </source>
</evidence>